<keyword evidence="2 9" id="KW-0820">tRNA-binding</keyword>
<evidence type="ECO:0000256" key="3">
    <source>
        <dbReference type="ARBA" id="ARBA00022679"/>
    </source>
</evidence>
<dbReference type="EC" id="2.3.1.193" evidence="9"/>
<dbReference type="GO" id="GO:0002101">
    <property type="term" value="P:tRNA wobble cytosine modification"/>
    <property type="evidence" value="ECO:0007669"/>
    <property type="project" value="UniProtKB-UniRule"/>
</dbReference>
<dbReference type="InterPro" id="IPR032672">
    <property type="entry name" value="TmcA/NAT10/Kre33"/>
</dbReference>
<reference evidence="12 13" key="2">
    <citation type="submission" date="2016-06" db="EMBL/GenBank/DDBJ databases">
        <authorList>
            <person name="Rodrigo-Torres L."/>
            <person name="Arahal D.R."/>
        </authorList>
    </citation>
    <scope>NUCLEOTIDE SEQUENCE [LARGE SCALE GENOMIC DNA]</scope>
    <source>
        <strain evidence="12 13">CECT 5116</strain>
    </source>
</reference>
<dbReference type="GO" id="GO:0005737">
    <property type="term" value="C:cytoplasm"/>
    <property type="evidence" value="ECO:0007669"/>
    <property type="project" value="UniProtKB-SubCell"/>
</dbReference>
<feature type="binding site" evidence="9">
    <location>
        <position position="314"/>
    </location>
    <ligand>
        <name>ATP</name>
        <dbReference type="ChEBI" id="CHEBI:30616"/>
    </ligand>
</feature>
<dbReference type="Gene3D" id="3.40.630.30">
    <property type="match status" value="1"/>
</dbReference>
<evidence type="ECO:0000256" key="1">
    <source>
        <dbReference type="ARBA" id="ARBA00022490"/>
    </source>
</evidence>
<evidence type="ECO:0000256" key="8">
    <source>
        <dbReference type="ARBA" id="ARBA00023315"/>
    </source>
</evidence>
<dbReference type="PROSITE" id="PS51186">
    <property type="entry name" value="GNAT"/>
    <property type="match status" value="1"/>
</dbReference>
<dbReference type="PANTHER" id="PTHR10925">
    <property type="entry name" value="N-ACETYLTRANSFERASE 10"/>
    <property type="match status" value="1"/>
</dbReference>
<reference evidence="11 14" key="1">
    <citation type="submission" date="2016-06" db="EMBL/GenBank/DDBJ databases">
        <authorList>
            <person name="Kjaerup R.B."/>
            <person name="Dalgaard T.S."/>
            <person name="Juul-Madsen H.R."/>
        </authorList>
    </citation>
    <scope>NUCLEOTIDE SEQUENCE [LARGE SCALE GENOMIC DNA]</scope>
    <source>
        <strain evidence="11 14">CECT 5115</strain>
    </source>
</reference>
<dbReference type="GO" id="GO:0051391">
    <property type="term" value="P:tRNA acetylation"/>
    <property type="evidence" value="ECO:0007669"/>
    <property type="project" value="UniProtKB-UniRule"/>
</dbReference>
<dbReference type="InterPro" id="IPR016181">
    <property type="entry name" value="Acyl_CoA_acyltransferase"/>
</dbReference>
<dbReference type="Proteomes" id="UP000092840">
    <property type="component" value="Unassembled WGS sequence"/>
</dbReference>
<comment type="subcellular location">
    <subcellularLocation>
        <location evidence="9">Cytoplasm</location>
    </subcellularLocation>
</comment>
<evidence type="ECO:0000313" key="11">
    <source>
        <dbReference type="EMBL" id="SBT16814.1"/>
    </source>
</evidence>
<dbReference type="InterPro" id="IPR007807">
    <property type="entry name" value="TcmA/NAT10_helicase"/>
</dbReference>
<feature type="domain" description="N-acetyltransferase" evidence="10">
    <location>
        <begin position="337"/>
        <end position="528"/>
    </location>
</feature>
<evidence type="ECO:0000313" key="12">
    <source>
        <dbReference type="EMBL" id="SBT20530.1"/>
    </source>
</evidence>
<dbReference type="GO" id="GO:1904812">
    <property type="term" value="P:rRNA acetylation involved in maturation of SSU-rRNA"/>
    <property type="evidence" value="ECO:0007669"/>
    <property type="project" value="TreeGrafter"/>
</dbReference>
<dbReference type="CDD" id="cd04301">
    <property type="entry name" value="NAT_SF"/>
    <property type="match status" value="1"/>
</dbReference>
<dbReference type="RefSeq" id="WP_067032709.1">
    <property type="nucleotide sequence ID" value="NZ_FLRA01000003.1"/>
</dbReference>
<evidence type="ECO:0000313" key="13">
    <source>
        <dbReference type="Proteomes" id="UP000092840"/>
    </source>
</evidence>
<evidence type="ECO:0000256" key="5">
    <source>
        <dbReference type="ARBA" id="ARBA00022741"/>
    </source>
</evidence>
<keyword evidence="3 9" id="KW-0808">Transferase</keyword>
<dbReference type="Pfam" id="PF08351">
    <property type="entry name" value="TmcA_N"/>
    <property type="match status" value="1"/>
</dbReference>
<dbReference type="AlphaFoldDB" id="A0A1C3JNT4"/>
<keyword evidence="7 9" id="KW-0694">RNA-binding</keyword>
<dbReference type="HAMAP" id="MF_01886">
    <property type="entry name" value="tRNA_acetyltr_TmcA"/>
    <property type="match status" value="1"/>
</dbReference>
<evidence type="ECO:0000259" key="10">
    <source>
        <dbReference type="PROSITE" id="PS51186"/>
    </source>
</evidence>
<dbReference type="SUPFAM" id="SSF52540">
    <property type="entry name" value="P-loop containing nucleoside triphosphate hydrolases"/>
    <property type="match status" value="1"/>
</dbReference>
<dbReference type="Gene3D" id="3.40.50.11040">
    <property type="match status" value="1"/>
</dbReference>
<dbReference type="InterPro" id="IPR027417">
    <property type="entry name" value="P-loop_NTPase"/>
</dbReference>
<dbReference type="GO" id="GO:1990883">
    <property type="term" value="F:18S rRNA cytidine N-acetyltransferase activity"/>
    <property type="evidence" value="ECO:0007669"/>
    <property type="project" value="TreeGrafter"/>
</dbReference>
<feature type="binding site" evidence="9">
    <location>
        <position position="164"/>
    </location>
    <ligand>
        <name>ATP</name>
        <dbReference type="ChEBI" id="CHEBI:30616"/>
    </ligand>
</feature>
<dbReference type="Pfam" id="PF05127">
    <property type="entry name" value="NAT10_TcmA_helicase"/>
    <property type="match status" value="1"/>
</dbReference>
<keyword evidence="8 9" id="KW-0012">Acyltransferase</keyword>
<comment type="catalytic activity">
    <reaction evidence="9">
        <text>cytidine(34) in elongator tRNA(Met) + acetyl-CoA + ATP + H2O = N(4)-acetylcytidine(34) in elongator tRNA(Met) + ADP + phosphate + CoA + H(+)</text>
        <dbReference type="Rhea" id="RHEA:43788"/>
        <dbReference type="Rhea" id="RHEA-COMP:10693"/>
        <dbReference type="Rhea" id="RHEA-COMP:10694"/>
        <dbReference type="ChEBI" id="CHEBI:15377"/>
        <dbReference type="ChEBI" id="CHEBI:15378"/>
        <dbReference type="ChEBI" id="CHEBI:30616"/>
        <dbReference type="ChEBI" id="CHEBI:43474"/>
        <dbReference type="ChEBI" id="CHEBI:57287"/>
        <dbReference type="ChEBI" id="CHEBI:57288"/>
        <dbReference type="ChEBI" id="CHEBI:74900"/>
        <dbReference type="ChEBI" id="CHEBI:82748"/>
        <dbReference type="ChEBI" id="CHEBI:456216"/>
        <dbReference type="EC" id="2.3.1.193"/>
    </reaction>
</comment>
<keyword evidence="6 9" id="KW-0067">ATP-binding</keyword>
<dbReference type="InterPro" id="IPR000182">
    <property type="entry name" value="GNAT_dom"/>
</dbReference>
<gene>
    <name evidence="9 11" type="primary">tmcA</name>
    <name evidence="11" type="ORF">MGA5115_00899</name>
    <name evidence="12" type="ORF">MGA5116_01117</name>
</gene>
<dbReference type="GO" id="GO:0005524">
    <property type="term" value="F:ATP binding"/>
    <property type="evidence" value="ECO:0007669"/>
    <property type="project" value="UniProtKB-UniRule"/>
</dbReference>
<dbReference type="PANTHER" id="PTHR10925:SF5">
    <property type="entry name" value="RNA CYTIDINE ACETYLTRANSFERASE"/>
    <property type="match status" value="1"/>
</dbReference>
<dbReference type="InterPro" id="IPR013562">
    <property type="entry name" value="TmcA/NAT10_N"/>
</dbReference>
<sequence length="666" mass="74805">MTSIHSPHRHCVISQQTLSNALNNFAELTQRLADTLVVSHCEEVLLAGTTQTTFNGLKRQLGNNYSAIFLDLSAGLNLSALAIVAGTLKGGGLLVLYLGPHWCSNKDQELARFLPWPLESTQVSSTYKTLFWQALSQPNSPFTEQWPRALSPYQLTEKNLTSNQHQFINQVLESPPSTHILIAARGRGKSYALAELLYQAKTRGQQCFCTASSLHNLATLVQHFQELSETQAPFIAPDELLRLHTHIDLLVVDEAASIPLPMLEQMAQKAKRVIFSSTDFGYEGSGRGFGLRFRQHLRHLKTPCHEYTLQQPLRWGENDPLEIWLDQLLFKEYQRNVELEDTPSTLCGAQWLQYPNLLDQAFALLVSAHYQTTPENKRWLVDDPSVITFLYYRDKKLLGVALITAEGRLPKDLSEQVAQGKRRPRGHLVPQSLLAHEGIQDAGQYTYWRISRIAIAPDAQRQGLGSQLIESIYQAALSQAIDFLCTSFAATTEVVSFWQQNNFRAVRLGSAKDQASGAYSLMMLRPLSKIAYSRHDLWCQQFSQHWLSSLPLGLQQLSPALISTIAASCIMGENPHIPSLTDKTVSDLIFFANYSRPYDSVRSQLLHFTLNLLEQKKLHPNNPQHLLLLGCALNIFTEKDAHDLNFSGKKDLFKALKATVNALLPA</sequence>
<dbReference type="EMBL" id="FLRB01000006">
    <property type="protein sequence ID" value="SBT20530.1"/>
    <property type="molecule type" value="Genomic_DNA"/>
</dbReference>
<dbReference type="Pfam" id="PF13718">
    <property type="entry name" value="GNAT_acetyltr_2"/>
    <property type="match status" value="2"/>
</dbReference>
<evidence type="ECO:0000256" key="7">
    <source>
        <dbReference type="ARBA" id="ARBA00022884"/>
    </source>
</evidence>
<comment type="function">
    <text evidence="9">Catalyzes the formation of N(4)-acetylcytidine (ac(4)C) at the wobble position of tRNA(Met), by using acetyl-CoA as an acetyl donor and ATP (or GTP).</text>
</comment>
<proteinExistence type="inferred from homology"/>
<dbReference type="EMBL" id="FLRA01000003">
    <property type="protein sequence ID" value="SBT16814.1"/>
    <property type="molecule type" value="Genomic_DNA"/>
</dbReference>
<evidence type="ECO:0000256" key="6">
    <source>
        <dbReference type="ARBA" id="ARBA00022840"/>
    </source>
</evidence>
<name>A0A1C3JNT4_9GAMM</name>
<protein>
    <recommendedName>
        <fullName evidence="9">tRNA(Met) cytidine acetyltransferase TmcA</fullName>
        <ecNumber evidence="9">2.3.1.193</ecNumber>
    </recommendedName>
</protein>
<keyword evidence="1 9" id="KW-0963">Cytoplasm</keyword>
<evidence type="ECO:0000256" key="9">
    <source>
        <dbReference type="HAMAP-Rule" id="MF_01886"/>
    </source>
</evidence>
<keyword evidence="4 9" id="KW-0819">tRNA processing</keyword>
<dbReference type="InterPro" id="IPR024914">
    <property type="entry name" value="tRNA_acetyltr_TmcA"/>
</dbReference>
<dbReference type="Gene3D" id="3.40.50.300">
    <property type="entry name" value="P-loop containing nucleotide triphosphate hydrolases"/>
    <property type="match status" value="1"/>
</dbReference>
<evidence type="ECO:0000256" key="4">
    <source>
        <dbReference type="ARBA" id="ARBA00022694"/>
    </source>
</evidence>
<evidence type="ECO:0000313" key="14">
    <source>
        <dbReference type="Proteomes" id="UP000092871"/>
    </source>
</evidence>
<organism evidence="11 14">
    <name type="scientific">Marinomonas gallaica</name>
    <dbReference type="NCBI Taxonomy" id="1806667"/>
    <lineage>
        <taxon>Bacteria</taxon>
        <taxon>Pseudomonadati</taxon>
        <taxon>Pseudomonadota</taxon>
        <taxon>Gammaproteobacteria</taxon>
        <taxon>Oceanospirillales</taxon>
        <taxon>Oceanospirillaceae</taxon>
        <taxon>Marinomonas</taxon>
    </lineage>
</organism>
<dbReference type="SUPFAM" id="SSF55729">
    <property type="entry name" value="Acyl-CoA N-acyltransferases (Nat)"/>
    <property type="match status" value="1"/>
</dbReference>
<comment type="similarity">
    <text evidence="9">Belongs to the TmcA family.</text>
</comment>
<comment type="caution">
    <text evidence="9">Lacks conserved residue(s) required for the propagation of feature annotation.</text>
</comment>
<feature type="binding site" evidence="9">
    <location>
        <position position="493"/>
    </location>
    <ligand>
        <name>acetyl-CoA</name>
        <dbReference type="ChEBI" id="CHEBI:57288"/>
    </ligand>
</feature>
<dbReference type="Proteomes" id="UP000092871">
    <property type="component" value="Unassembled WGS sequence"/>
</dbReference>
<accession>A0A1C3JNT4</accession>
<dbReference type="GO" id="GO:0051392">
    <property type="term" value="F:tRNA cytidine N4-acetyltransferase activity"/>
    <property type="evidence" value="ECO:0007669"/>
    <property type="project" value="UniProtKB-UniRule"/>
</dbReference>
<keyword evidence="13" id="KW-1185">Reference proteome</keyword>
<keyword evidence="5 9" id="KW-0547">Nucleotide-binding</keyword>
<evidence type="ECO:0000256" key="2">
    <source>
        <dbReference type="ARBA" id="ARBA00022555"/>
    </source>
</evidence>
<dbReference type="GO" id="GO:0000049">
    <property type="term" value="F:tRNA binding"/>
    <property type="evidence" value="ECO:0007669"/>
    <property type="project" value="UniProtKB-UniRule"/>
</dbReference>